<dbReference type="EMBL" id="KZ107850">
    <property type="protein sequence ID" value="OSS46756.1"/>
    <property type="molecule type" value="Genomic_DNA"/>
</dbReference>
<dbReference type="InterPro" id="IPR036396">
    <property type="entry name" value="Cyt_P450_sf"/>
</dbReference>
<proteinExistence type="inferred from homology"/>
<dbReference type="Gene3D" id="1.10.630.10">
    <property type="entry name" value="Cytochrome P450"/>
    <property type="match status" value="1"/>
</dbReference>
<evidence type="ECO:0000256" key="4">
    <source>
        <dbReference type="ARBA" id="ARBA00023004"/>
    </source>
</evidence>
<dbReference type="Proteomes" id="UP000193240">
    <property type="component" value="Unassembled WGS sequence"/>
</dbReference>
<dbReference type="GO" id="GO:0016705">
    <property type="term" value="F:oxidoreductase activity, acting on paired donors, with incorporation or reduction of molecular oxygen"/>
    <property type="evidence" value="ECO:0007669"/>
    <property type="project" value="InterPro"/>
</dbReference>
<dbReference type="InParanoid" id="A0A1Y2LSC7"/>
<evidence type="ECO:0000256" key="1">
    <source>
        <dbReference type="ARBA" id="ARBA00001971"/>
    </source>
</evidence>
<reference evidence="6 7" key="1">
    <citation type="journal article" date="2017" name="Genome Announc.">
        <title>Genome sequence of the saprophytic ascomycete Epicoccum nigrum ICMP 19927 strain isolated from New Zealand.</title>
        <authorList>
            <person name="Fokin M."/>
            <person name="Fleetwood D."/>
            <person name="Weir B.S."/>
            <person name="Villas-Boas S.G."/>
        </authorList>
    </citation>
    <scope>NUCLEOTIDE SEQUENCE [LARGE SCALE GENOMIC DNA]</scope>
    <source>
        <strain evidence="6 7">ICMP 19927</strain>
    </source>
</reference>
<dbReference type="SUPFAM" id="SSF48264">
    <property type="entry name" value="Cytochrome P450"/>
    <property type="match status" value="1"/>
</dbReference>
<dbReference type="InterPro" id="IPR002403">
    <property type="entry name" value="Cyt_P450_E_grp-IV"/>
</dbReference>
<dbReference type="STRING" id="105696.A0A1Y2LSC7"/>
<comment type="cofactor">
    <cofactor evidence="1 5">
        <name>heme</name>
        <dbReference type="ChEBI" id="CHEBI:30413"/>
    </cofactor>
</comment>
<dbReference type="OMA" id="WGFGTTQ"/>
<evidence type="ECO:0000256" key="3">
    <source>
        <dbReference type="ARBA" id="ARBA00022723"/>
    </source>
</evidence>
<dbReference type="PRINTS" id="PR00465">
    <property type="entry name" value="EP450IV"/>
</dbReference>
<dbReference type="CDD" id="cd11040">
    <property type="entry name" value="CYP7_CYP8-like"/>
    <property type="match status" value="1"/>
</dbReference>
<protein>
    <recommendedName>
        <fullName evidence="8">Cytochrome P450</fullName>
    </recommendedName>
</protein>
<sequence length="513" mass="57115">MIEPTTLGLYGLAAALLVLLVNTLRFKIDPREPPVIYPKVPLIGHIIGMMTRGSTYLPKLNQKPKFPIFTLPMLTGRTYIVADPALCAAVQKASTTMSFDPIVAEMTPRLVGSNAHTKRIIKGPADNGPDRTSIIKKSHPVINTPLLPQNLQEAIKTQLEYFSRVVAQFEDGSKIDLFRFLRGAVTAASMTTFYGPNNPFEKHPELVDDFWDWEAGNLAYVTGIFPTIFARKAHQGLERCVKGFMEYIEKEGYKDAYKLVQDRYQLHLDEDIVDAEEIARLEVALCLGINVNASGTMFWIVNEIFSRPELLSKMREEIRENALVGHGALSAERLRKACPQLFSAYRETTRMYVPSASARLVTEDTIIADTWLLRKGAIAQLSGDTIHRDKDIWGPDADVFNPDRFLYSLSGSKTNLDGSVPDGKAHFIHPAAFRSFGGGASWCPGRHMAANEILGLAAILILGFEMEPVNGTTWMPPADVLRISIAVMKPLAPVEVRMKVREEFAGIKWELKA</sequence>
<evidence type="ECO:0000313" key="6">
    <source>
        <dbReference type="EMBL" id="OSS46756.1"/>
    </source>
</evidence>
<keyword evidence="5" id="KW-0349">Heme</keyword>
<evidence type="ECO:0000313" key="7">
    <source>
        <dbReference type="Proteomes" id="UP000193240"/>
    </source>
</evidence>
<comment type="similarity">
    <text evidence="2">Belongs to the cytochrome P450 family.</text>
</comment>
<evidence type="ECO:0008006" key="8">
    <source>
        <dbReference type="Google" id="ProtNLM"/>
    </source>
</evidence>
<name>A0A1Y2LSC7_EPING</name>
<feature type="binding site" description="axial binding residue" evidence="5">
    <location>
        <position position="443"/>
    </location>
    <ligand>
        <name>heme</name>
        <dbReference type="ChEBI" id="CHEBI:30413"/>
    </ligand>
    <ligandPart>
        <name>Fe</name>
        <dbReference type="ChEBI" id="CHEBI:18248"/>
    </ligandPart>
</feature>
<dbReference type="PANTHER" id="PTHR47582">
    <property type="entry name" value="P450, PUTATIVE (EUROFUNG)-RELATED"/>
    <property type="match status" value="1"/>
</dbReference>
<keyword evidence="7" id="KW-1185">Reference proteome</keyword>
<dbReference type="GO" id="GO:0004497">
    <property type="term" value="F:monooxygenase activity"/>
    <property type="evidence" value="ECO:0007669"/>
    <property type="project" value="InterPro"/>
</dbReference>
<keyword evidence="3 5" id="KW-0479">Metal-binding</keyword>
<accession>A0A1Y2LSC7</accession>
<dbReference type="InterPro" id="IPR053007">
    <property type="entry name" value="CYP450_monoxygenase_sec-met"/>
</dbReference>
<keyword evidence="4 5" id="KW-0408">Iron</keyword>
<dbReference type="Pfam" id="PF00067">
    <property type="entry name" value="p450"/>
    <property type="match status" value="1"/>
</dbReference>
<dbReference type="InterPro" id="IPR001128">
    <property type="entry name" value="Cyt_P450"/>
</dbReference>
<dbReference type="GO" id="GO:0020037">
    <property type="term" value="F:heme binding"/>
    <property type="evidence" value="ECO:0007669"/>
    <property type="project" value="InterPro"/>
</dbReference>
<dbReference type="PANTHER" id="PTHR47582:SF1">
    <property type="entry name" value="P450, PUTATIVE (EUROFUNG)-RELATED"/>
    <property type="match status" value="1"/>
</dbReference>
<evidence type="ECO:0000256" key="5">
    <source>
        <dbReference type="PIRSR" id="PIRSR602403-1"/>
    </source>
</evidence>
<dbReference type="AlphaFoldDB" id="A0A1Y2LSC7"/>
<organism evidence="6 7">
    <name type="scientific">Epicoccum nigrum</name>
    <name type="common">Soil fungus</name>
    <name type="synonym">Epicoccum purpurascens</name>
    <dbReference type="NCBI Taxonomy" id="105696"/>
    <lineage>
        <taxon>Eukaryota</taxon>
        <taxon>Fungi</taxon>
        <taxon>Dikarya</taxon>
        <taxon>Ascomycota</taxon>
        <taxon>Pezizomycotina</taxon>
        <taxon>Dothideomycetes</taxon>
        <taxon>Pleosporomycetidae</taxon>
        <taxon>Pleosporales</taxon>
        <taxon>Pleosporineae</taxon>
        <taxon>Didymellaceae</taxon>
        <taxon>Epicoccum</taxon>
    </lineage>
</organism>
<dbReference type="GO" id="GO:0005506">
    <property type="term" value="F:iron ion binding"/>
    <property type="evidence" value="ECO:0007669"/>
    <property type="project" value="InterPro"/>
</dbReference>
<evidence type="ECO:0000256" key="2">
    <source>
        <dbReference type="ARBA" id="ARBA00010617"/>
    </source>
</evidence>
<gene>
    <name evidence="6" type="ORF">B5807_08782</name>
</gene>